<dbReference type="AlphaFoldDB" id="A0A4P6Y8Y2"/>
<dbReference type="Proteomes" id="UP000291124">
    <property type="component" value="Chromosome"/>
</dbReference>
<keyword evidence="2" id="KW-0255">Endonuclease</keyword>
<dbReference type="InterPro" id="IPR008538">
    <property type="entry name" value="Uma2"/>
</dbReference>
<dbReference type="OrthoDB" id="9808428at2"/>
<name>A0A4P6Y8Y2_9FLAO</name>
<dbReference type="EMBL" id="CP037933">
    <property type="protein sequence ID" value="QBN19326.1"/>
    <property type="molecule type" value="Genomic_DNA"/>
</dbReference>
<dbReference type="InterPro" id="IPR012296">
    <property type="entry name" value="Nuclease_put_TT1808"/>
</dbReference>
<protein>
    <submittedName>
        <fullName evidence="2">Uma2 family endonuclease</fullName>
    </submittedName>
</protein>
<keyword evidence="2" id="KW-0540">Nuclease</keyword>
<reference evidence="3" key="1">
    <citation type="submission" date="2019-03" db="EMBL/GenBank/DDBJ databases">
        <title>Flavobacterium sp.</title>
        <authorList>
            <person name="Kim H."/>
        </authorList>
    </citation>
    <scope>NUCLEOTIDE SEQUENCE [LARGE SCALE GENOMIC DNA]</scope>
    <source>
        <strain evidence="3">GS13</strain>
    </source>
</reference>
<keyword evidence="3" id="KW-1185">Reference proteome</keyword>
<dbReference type="KEGG" id="fnk:E1750_11120"/>
<accession>A0A4P6Y8Y2</accession>
<dbReference type="PANTHER" id="PTHR36558:SF1">
    <property type="entry name" value="RESTRICTION ENDONUCLEASE DOMAIN-CONTAINING PROTEIN-RELATED"/>
    <property type="match status" value="1"/>
</dbReference>
<dbReference type="RefSeq" id="WP_133276844.1">
    <property type="nucleotide sequence ID" value="NZ_CP037933.1"/>
</dbReference>
<keyword evidence="2" id="KW-0378">Hydrolase</keyword>
<evidence type="ECO:0000259" key="1">
    <source>
        <dbReference type="Pfam" id="PF05685"/>
    </source>
</evidence>
<dbReference type="InterPro" id="IPR011335">
    <property type="entry name" value="Restrct_endonuc-II-like"/>
</dbReference>
<evidence type="ECO:0000313" key="2">
    <source>
        <dbReference type="EMBL" id="QBN19326.1"/>
    </source>
</evidence>
<feature type="domain" description="Putative restriction endonuclease" evidence="1">
    <location>
        <begin position="20"/>
        <end position="188"/>
    </location>
</feature>
<evidence type="ECO:0000313" key="3">
    <source>
        <dbReference type="Proteomes" id="UP000291124"/>
    </source>
</evidence>
<dbReference type="CDD" id="cd06260">
    <property type="entry name" value="DUF820-like"/>
    <property type="match status" value="1"/>
</dbReference>
<dbReference type="PANTHER" id="PTHR36558">
    <property type="entry name" value="GLR1098 PROTEIN"/>
    <property type="match status" value="1"/>
</dbReference>
<dbReference type="Pfam" id="PF05685">
    <property type="entry name" value="Uma2"/>
    <property type="match status" value="1"/>
</dbReference>
<gene>
    <name evidence="2" type="ORF">E1750_11120</name>
</gene>
<dbReference type="GO" id="GO:0004519">
    <property type="term" value="F:endonuclease activity"/>
    <property type="evidence" value="ECO:0007669"/>
    <property type="project" value="UniProtKB-KW"/>
</dbReference>
<dbReference type="Gene3D" id="3.90.1570.10">
    <property type="entry name" value="tt1808, chain A"/>
    <property type="match status" value="1"/>
</dbReference>
<organism evidence="2 3">
    <name type="scientific">Flavobacterium nackdongense</name>
    <dbReference type="NCBI Taxonomy" id="2547394"/>
    <lineage>
        <taxon>Bacteria</taxon>
        <taxon>Pseudomonadati</taxon>
        <taxon>Bacteroidota</taxon>
        <taxon>Flavobacteriia</taxon>
        <taxon>Flavobacteriales</taxon>
        <taxon>Flavobacteriaceae</taxon>
        <taxon>Flavobacterium</taxon>
    </lineage>
</organism>
<dbReference type="SUPFAM" id="SSF52980">
    <property type="entry name" value="Restriction endonuclease-like"/>
    <property type="match status" value="1"/>
</dbReference>
<proteinExistence type="predicted"/>
<sequence>MAKVTNFSDLDLTKQYSYSDYLLWQFQERVELIKGFILKMSPAPSMAHQTVVNNLTGIFYINFRQKPCRVFQAPFDVRLPIPSAKKDTTVVQPDLCIICDESKLDARGCNGTPDLMVEIISPNNSKHDVHTKFNLYQEAGVKEYWIIEPIDKILLVYTLVNDNFIGLKPQVEGEKIKSPLFPELDIALEDVFYKV</sequence>